<feature type="region of interest" description="Disordered" evidence="1">
    <location>
        <begin position="174"/>
        <end position="218"/>
    </location>
</feature>
<gene>
    <name evidence="2" type="ORF">LSH36_701g01011</name>
</gene>
<evidence type="ECO:0000256" key="1">
    <source>
        <dbReference type="SAM" id="MobiDB-lite"/>
    </source>
</evidence>
<accession>A0AAD9MTR5</accession>
<reference evidence="2" key="1">
    <citation type="journal article" date="2023" name="Mol. Biol. Evol.">
        <title>Third-Generation Sequencing Reveals the Adaptive Role of the Epigenome in Three Deep-Sea Polychaetes.</title>
        <authorList>
            <person name="Perez M."/>
            <person name="Aroh O."/>
            <person name="Sun Y."/>
            <person name="Lan Y."/>
            <person name="Juniper S.K."/>
            <person name="Young C.R."/>
            <person name="Angers B."/>
            <person name="Qian P.Y."/>
        </authorList>
    </citation>
    <scope>NUCLEOTIDE SEQUENCE</scope>
    <source>
        <strain evidence="2">P08H-3</strain>
    </source>
</reference>
<sequence>MSKSERRKTQNRSPYLLFIEQWCKHYGLNTAMATYLRHHGYTTGEDLLTLYVDDIRRLPDLDDVQKCLLRGAILQYRQSRQSVDKEFRKKGVIFEKKPQTEVKRRDIHSVWRHHAINIQKMDTVVMSMLSPEQRETIRELRRRLHNKRTAPEGKTLYQRILERRQTVLNLCINNESAESEDNGTTNDRHKSTDGRSKQSVQESVSRNVYKRTASESQLPEMKMANSEIVMMRRGSGRRNSSTIKYHGSSEEFYLERAQKDDEDKPEIETFLTSDDDHNLQHNDTNIRDDDKSKQEIDALLKSDSNHNIPNENEADITSSAECGALTENELNGKLDDLLNVLLVVGLDNPTKEDPDTQEVNLEESRRKTDEVLRRLERELFSEDEKTFIAKLEQLQNKYDDVDNSDYEQELVKLIGSM</sequence>
<name>A0AAD9MTR5_9ANNE</name>
<dbReference type="Proteomes" id="UP001208570">
    <property type="component" value="Unassembled WGS sequence"/>
</dbReference>
<feature type="compositionally biased region" description="Basic and acidic residues" evidence="1">
    <location>
        <begin position="186"/>
        <end position="196"/>
    </location>
</feature>
<protein>
    <submittedName>
        <fullName evidence="2">Uncharacterized protein</fullName>
    </submittedName>
</protein>
<feature type="compositionally biased region" description="Basic and acidic residues" evidence="1">
    <location>
        <begin position="274"/>
        <end position="292"/>
    </location>
</feature>
<comment type="caution">
    <text evidence="2">The sequence shown here is derived from an EMBL/GenBank/DDBJ whole genome shotgun (WGS) entry which is preliminary data.</text>
</comment>
<keyword evidence="3" id="KW-1185">Reference proteome</keyword>
<dbReference type="AlphaFoldDB" id="A0AAD9MTR5"/>
<proteinExistence type="predicted"/>
<dbReference type="EMBL" id="JAODUP010000701">
    <property type="protein sequence ID" value="KAK2145120.1"/>
    <property type="molecule type" value="Genomic_DNA"/>
</dbReference>
<organism evidence="2 3">
    <name type="scientific">Paralvinella palmiformis</name>
    <dbReference type="NCBI Taxonomy" id="53620"/>
    <lineage>
        <taxon>Eukaryota</taxon>
        <taxon>Metazoa</taxon>
        <taxon>Spiralia</taxon>
        <taxon>Lophotrochozoa</taxon>
        <taxon>Annelida</taxon>
        <taxon>Polychaeta</taxon>
        <taxon>Sedentaria</taxon>
        <taxon>Canalipalpata</taxon>
        <taxon>Terebellida</taxon>
        <taxon>Terebelliformia</taxon>
        <taxon>Alvinellidae</taxon>
        <taxon>Paralvinella</taxon>
    </lineage>
</organism>
<feature type="region of interest" description="Disordered" evidence="1">
    <location>
        <begin position="273"/>
        <end position="292"/>
    </location>
</feature>
<evidence type="ECO:0000313" key="3">
    <source>
        <dbReference type="Proteomes" id="UP001208570"/>
    </source>
</evidence>
<evidence type="ECO:0000313" key="2">
    <source>
        <dbReference type="EMBL" id="KAK2145120.1"/>
    </source>
</evidence>
<feature type="compositionally biased region" description="Polar residues" evidence="1">
    <location>
        <begin position="197"/>
        <end position="206"/>
    </location>
</feature>